<dbReference type="GeneID" id="29127009"/>
<dbReference type="KEGG" id="vg:29127009"/>
<name>A0A140G727_9CAUD</name>
<keyword evidence="2" id="KW-1185">Reference proteome</keyword>
<proteinExistence type="predicted"/>
<dbReference type="OrthoDB" id="41077at10239"/>
<sequence length="40" mass="4833">MSTEQKRAYLMRIYPGSKTIPKMPDYQVHAMYTRIVSRKR</sequence>
<evidence type="ECO:0000313" key="2">
    <source>
        <dbReference type="Proteomes" id="UP000201625"/>
    </source>
</evidence>
<protein>
    <submittedName>
        <fullName evidence="1">Uncharacterized protein</fullName>
    </submittedName>
</protein>
<dbReference type="RefSeq" id="YP_009300741.1">
    <property type="nucleotide sequence ID" value="NC_031224.2"/>
</dbReference>
<gene>
    <name evidence="1" type="primary">52</name>
    <name evidence="1" type="ORF">MUDCAT_52</name>
</gene>
<dbReference type="Proteomes" id="UP000201625">
    <property type="component" value="Segment"/>
</dbReference>
<organism evidence="1 2">
    <name type="scientific">Arthrobacter phage Mudcat</name>
    <dbReference type="NCBI Taxonomy" id="1796997"/>
    <lineage>
        <taxon>Viruses</taxon>
        <taxon>Duplodnaviria</taxon>
        <taxon>Heunggongvirae</taxon>
        <taxon>Uroviricota</taxon>
        <taxon>Caudoviricetes</taxon>
        <taxon>Mudcatvirus</taxon>
        <taxon>Mudcatvirus mudcat</taxon>
    </lineage>
</organism>
<evidence type="ECO:0000313" key="1">
    <source>
        <dbReference type="EMBL" id="AMM44462.1"/>
    </source>
</evidence>
<reference evidence="1" key="1">
    <citation type="submission" date="2018-02" db="EMBL/GenBank/DDBJ databases">
        <authorList>
            <person name="Staples A.K."/>
            <person name="Oates E.A."/>
            <person name="Brown C.B."/>
            <person name="McDaniel C.M."/>
            <person name="Wathen K.E."/>
            <person name="Thompson A.R."/>
            <person name="Goedde M.A."/>
            <person name="Gaffney B."/>
            <person name="Rinehart C.A."/>
            <person name="King R.A."/>
            <person name="Bowman C.A."/>
            <person name="Russell D.A."/>
            <person name="Pope W.H."/>
            <person name="Jacobs-Sera D."/>
            <person name="Hendrix R.W."/>
            <person name="Hatfull G.F."/>
        </authorList>
    </citation>
    <scope>NUCLEOTIDE SEQUENCE</scope>
</reference>
<dbReference type="EMBL" id="KU647628">
    <property type="protein sequence ID" value="AMM44462.1"/>
    <property type="molecule type" value="Genomic_DNA"/>
</dbReference>
<accession>A0A140G727</accession>